<evidence type="ECO:0000256" key="1">
    <source>
        <dbReference type="SAM" id="SignalP"/>
    </source>
</evidence>
<protein>
    <submittedName>
        <fullName evidence="2">Uncharacterized protein</fullName>
    </submittedName>
</protein>
<name>A0A290S907_9GAMM</name>
<dbReference type="Proteomes" id="UP000016505">
    <property type="component" value="Chromosome II"/>
</dbReference>
<dbReference type="PROSITE" id="PS51257">
    <property type="entry name" value="PROKAR_LIPOPROTEIN"/>
    <property type="match status" value="1"/>
</dbReference>
<organism evidence="2 3">
    <name type="scientific">Pseudoalteromonas arctica A 37-1-2</name>
    <dbReference type="NCBI Taxonomy" id="1117313"/>
    <lineage>
        <taxon>Bacteria</taxon>
        <taxon>Pseudomonadati</taxon>
        <taxon>Pseudomonadota</taxon>
        <taxon>Gammaproteobacteria</taxon>
        <taxon>Alteromonadales</taxon>
        <taxon>Pseudoalteromonadaceae</taxon>
        <taxon>Pseudoalteromonas</taxon>
    </lineage>
</organism>
<dbReference type="KEGG" id="part:PARC_b0362"/>
<feature type="chain" id="PRO_5012900098" evidence="1">
    <location>
        <begin position="19"/>
        <end position="376"/>
    </location>
</feature>
<feature type="signal peptide" evidence="1">
    <location>
        <begin position="1"/>
        <end position="18"/>
    </location>
</feature>
<evidence type="ECO:0000313" key="3">
    <source>
        <dbReference type="Proteomes" id="UP000016505"/>
    </source>
</evidence>
<dbReference type="AlphaFoldDB" id="A0A290S907"/>
<accession>A0A290S907</accession>
<dbReference type="OrthoDB" id="6310847at2"/>
<dbReference type="EMBL" id="CP011026">
    <property type="protein sequence ID" value="ATC88576.1"/>
    <property type="molecule type" value="Genomic_DNA"/>
</dbReference>
<keyword evidence="1" id="KW-0732">Signal</keyword>
<gene>
    <name evidence="2" type="ORF">PARC_b0362</name>
</gene>
<dbReference type="RefSeq" id="WP_010553654.1">
    <property type="nucleotide sequence ID" value="NZ_CP011026.1"/>
</dbReference>
<reference evidence="2 3" key="1">
    <citation type="journal article" date="2012" name="J. Bacteriol.">
        <title>Genome sequences of type strains of seven species of the marine bacterium Pseudoalteromonas.</title>
        <authorList>
            <person name="Xie B.B."/>
            <person name="Shu Y.L."/>
            <person name="Qin Q.L."/>
            <person name="Rong J.C."/>
            <person name="Zhang X.Y."/>
            <person name="Chen X.L."/>
            <person name="Shi M."/>
            <person name="He H.L."/>
            <person name="Zhou B.C."/>
            <person name="Zhang Y.Z."/>
        </authorList>
    </citation>
    <scope>NUCLEOTIDE SEQUENCE [LARGE SCALE GENOMIC DNA]</scope>
    <source>
        <strain evidence="2 3">A 37-1-2</strain>
    </source>
</reference>
<evidence type="ECO:0000313" key="2">
    <source>
        <dbReference type="EMBL" id="ATC88576.1"/>
    </source>
</evidence>
<sequence>MKLVKKLALSALTLALLAGCNSTPQQGRSTQQGNVSNTASNAVIAKSAYIFNDADITMPAYFDTQGLERCTFDVNNETDSCPLKKPIVRMYFDLAGVSGSGIGVDAMREFDNKNLLLMLENQFAGINRFRIVTRDDDAISKEQQLILQQQGVKTAAKRAEVKALIPDFVVKIDSLRTLKTEGAITDWADYTLELTTGVINPQTREKLSHPNLGKIRVKSEDIRDRSELKFTTVSGRYAAGFHFDQSAHVNAVLSDMGSRGIDILLTRMLSEMPATAQVLGIKGSKISLDRGQNAGVLPNETMIVFSYEAGFVEPIGVANVNPSINSAQGEIIRWKDSDMADDVKNKAENGIYRPSNGTKIFAVSVGTPADFLENRT</sequence>
<proteinExistence type="predicted"/>